<evidence type="ECO:0000313" key="1">
    <source>
        <dbReference type="Proteomes" id="UP000790787"/>
    </source>
</evidence>
<organism evidence="1 2">
    <name type="scientific">Nicotiana tabacum</name>
    <name type="common">Common tobacco</name>
    <dbReference type="NCBI Taxonomy" id="4097"/>
    <lineage>
        <taxon>Eukaryota</taxon>
        <taxon>Viridiplantae</taxon>
        <taxon>Streptophyta</taxon>
        <taxon>Embryophyta</taxon>
        <taxon>Tracheophyta</taxon>
        <taxon>Spermatophyta</taxon>
        <taxon>Magnoliopsida</taxon>
        <taxon>eudicotyledons</taxon>
        <taxon>Gunneridae</taxon>
        <taxon>Pentapetalae</taxon>
        <taxon>asterids</taxon>
        <taxon>lamiids</taxon>
        <taxon>Solanales</taxon>
        <taxon>Solanaceae</taxon>
        <taxon>Nicotianoideae</taxon>
        <taxon>Nicotianeae</taxon>
        <taxon>Nicotiana</taxon>
    </lineage>
</organism>
<protein>
    <submittedName>
        <fullName evidence="2">Uncharacterized protein LOC142167954</fullName>
    </submittedName>
</protein>
<evidence type="ECO:0000313" key="2">
    <source>
        <dbReference type="RefSeq" id="XP_075084696.1"/>
    </source>
</evidence>
<keyword evidence="1" id="KW-1185">Reference proteome</keyword>
<reference evidence="1" key="1">
    <citation type="journal article" date="2014" name="Nat. Commun.">
        <title>The tobacco genome sequence and its comparison with those of tomato and potato.</title>
        <authorList>
            <person name="Sierro N."/>
            <person name="Battey J.N."/>
            <person name="Ouadi S."/>
            <person name="Bakaher N."/>
            <person name="Bovet L."/>
            <person name="Willig A."/>
            <person name="Goepfert S."/>
            <person name="Peitsch M.C."/>
            <person name="Ivanov N.V."/>
        </authorList>
    </citation>
    <scope>NUCLEOTIDE SEQUENCE [LARGE SCALE GENOMIC DNA]</scope>
</reference>
<accession>A0AC58SI99</accession>
<proteinExistence type="predicted"/>
<dbReference type="RefSeq" id="XP_075084696.1">
    <property type="nucleotide sequence ID" value="XM_075228595.1"/>
</dbReference>
<reference evidence="2" key="2">
    <citation type="submission" date="2025-08" db="UniProtKB">
        <authorList>
            <consortium name="RefSeq"/>
        </authorList>
    </citation>
    <scope>IDENTIFICATION</scope>
    <source>
        <tissue evidence="2">Leaf</tissue>
    </source>
</reference>
<name>A0AC58SI99_TOBAC</name>
<sequence>MEVSDLIWNSVALPRYRFHMWLVVYGRLLAKERLLRLHIPLENPNCCLCDHRVMETSTHLFVDCNWITTLRVELIQWTNVQLPVGELKHVLECIKRKHWKTFKKDVIAAVWGAMTYQTWRVQNYRVFKGAILQPTEVATQIKREIVQRIEVLRSSKKAHRSREFLHRILS</sequence>
<dbReference type="Proteomes" id="UP000790787">
    <property type="component" value="Chromosome 13"/>
</dbReference>
<gene>
    <name evidence="2" type="primary">LOC142167954</name>
</gene>